<accession>A0A427XDG7</accession>
<protein>
    <recommendedName>
        <fullName evidence="9">Amino acid permease/ SLC12A domain-containing protein</fullName>
    </recommendedName>
</protein>
<evidence type="ECO:0000256" key="2">
    <source>
        <dbReference type="ARBA" id="ARBA00022448"/>
    </source>
</evidence>
<dbReference type="AlphaFoldDB" id="A0A427XDG7"/>
<evidence type="ECO:0000256" key="1">
    <source>
        <dbReference type="ARBA" id="ARBA00004141"/>
    </source>
</evidence>
<feature type="domain" description="Amino acid permease/ SLC12A" evidence="9">
    <location>
        <begin position="51"/>
        <end position="513"/>
    </location>
</feature>
<evidence type="ECO:0000256" key="6">
    <source>
        <dbReference type="ARBA" id="ARBA00023136"/>
    </source>
</evidence>
<keyword evidence="2" id="KW-0813">Transport</keyword>
<keyword evidence="11" id="KW-1185">Reference proteome</keyword>
<evidence type="ECO:0000313" key="11">
    <source>
        <dbReference type="Proteomes" id="UP000279236"/>
    </source>
</evidence>
<feature type="transmembrane region" description="Helical" evidence="8">
    <location>
        <begin position="488"/>
        <end position="507"/>
    </location>
</feature>
<dbReference type="PANTHER" id="PTHR43341">
    <property type="entry name" value="AMINO ACID PERMEASE"/>
    <property type="match status" value="1"/>
</dbReference>
<keyword evidence="3 8" id="KW-0812">Transmembrane</keyword>
<feature type="transmembrane region" description="Helical" evidence="8">
    <location>
        <begin position="335"/>
        <end position="359"/>
    </location>
</feature>
<reference evidence="10 11" key="1">
    <citation type="submission" date="2018-11" db="EMBL/GenBank/DDBJ databases">
        <title>Genome sequence of Apiotrichum porosum DSM 27194.</title>
        <authorList>
            <person name="Aliyu H."/>
            <person name="Gorte O."/>
            <person name="Ochsenreither K."/>
        </authorList>
    </citation>
    <scope>NUCLEOTIDE SEQUENCE [LARGE SCALE GENOMIC DNA]</scope>
    <source>
        <strain evidence="10 11">DSM 27194</strain>
    </source>
</reference>
<evidence type="ECO:0000259" key="9">
    <source>
        <dbReference type="Pfam" id="PF00324"/>
    </source>
</evidence>
<feature type="transmembrane region" description="Helical" evidence="8">
    <location>
        <begin position="193"/>
        <end position="211"/>
    </location>
</feature>
<dbReference type="InterPro" id="IPR004840">
    <property type="entry name" value="Amino_acid_permease_CS"/>
</dbReference>
<feature type="region of interest" description="Disordered" evidence="7">
    <location>
        <begin position="1"/>
        <end position="22"/>
    </location>
</feature>
<feature type="transmembrane region" description="Helical" evidence="8">
    <location>
        <begin position="52"/>
        <end position="73"/>
    </location>
</feature>
<dbReference type="STRING" id="105984.A0A427XDG7"/>
<dbReference type="GeneID" id="39588443"/>
<comment type="subcellular location">
    <subcellularLocation>
        <location evidence="1">Membrane</location>
        <topology evidence="1">Multi-pass membrane protein</topology>
    </subcellularLocation>
</comment>
<comment type="caution">
    <text evidence="10">The sequence shown here is derived from an EMBL/GenBank/DDBJ whole genome shotgun (WGS) entry which is preliminary data.</text>
</comment>
<evidence type="ECO:0000256" key="8">
    <source>
        <dbReference type="SAM" id="Phobius"/>
    </source>
</evidence>
<dbReference type="GO" id="GO:0015171">
    <property type="term" value="F:amino acid transmembrane transporter activity"/>
    <property type="evidence" value="ECO:0007669"/>
    <property type="project" value="TreeGrafter"/>
</dbReference>
<dbReference type="Gene3D" id="1.20.1740.10">
    <property type="entry name" value="Amino acid/polyamine transporter I"/>
    <property type="match status" value="1"/>
</dbReference>
<feature type="transmembrane region" description="Helical" evidence="8">
    <location>
        <begin position="286"/>
        <end position="303"/>
    </location>
</feature>
<dbReference type="RefSeq" id="XP_028472108.1">
    <property type="nucleotide sequence ID" value="XM_028619535.1"/>
</dbReference>
<evidence type="ECO:0000256" key="7">
    <source>
        <dbReference type="SAM" id="MobiDB-lite"/>
    </source>
</evidence>
<proteinExistence type="predicted"/>
<dbReference type="EMBL" id="RSCE01000019">
    <property type="protein sequence ID" value="RSH76961.1"/>
    <property type="molecule type" value="Genomic_DNA"/>
</dbReference>
<dbReference type="FunFam" id="1.20.1740.10:FF:000006">
    <property type="entry name" value="General amino acid permease"/>
    <property type="match status" value="1"/>
</dbReference>
<feature type="transmembrane region" description="Helical" evidence="8">
    <location>
        <begin position="241"/>
        <end position="265"/>
    </location>
</feature>
<dbReference type="InterPro" id="IPR004841">
    <property type="entry name" value="AA-permease/SLC12A_dom"/>
</dbReference>
<feature type="transmembrane region" description="Helical" evidence="8">
    <location>
        <begin position="380"/>
        <end position="399"/>
    </location>
</feature>
<feature type="transmembrane region" description="Helical" evidence="8">
    <location>
        <begin position="411"/>
        <end position="435"/>
    </location>
</feature>
<dbReference type="PIRSF" id="PIRSF006060">
    <property type="entry name" value="AA_transporter"/>
    <property type="match status" value="1"/>
</dbReference>
<keyword evidence="5 8" id="KW-1133">Transmembrane helix</keyword>
<sequence length="548" mass="59436">MVDVTPANSSEKDLKPASVQDGSFDTEDQGLLEVYGVGGVGRTKRRLTARHVTFLGFGGGIGTGLFLGTGSALAKAGPAGLLLAYIIVGAILWCVMESIGELASLIPQAGTFPHFATRFVDPALGFTLAISYGYCYTVSIASEVSAAALLVSFWSDITPAVTITVGLVLIFIINIVSVRYYGDSEVVASSIKVLCFIGLIFVSLVITLGGAPNHDRIGFRYWKDPGAWTDYNGITGPTGHFLGFFSAFINASFSFIGVETVVIAAGETANPHRSIPKATRRVTYRIMFFYVIGALLIGMIVPYDNEQLSNGSGNASASPFVIAIQNAGIKALPSIVNACVLISAWSAGNSYCYVGARIIMAMAIDRQLPQCFATVNRWGVPHWAVIASFAFGPLAYLSLGSGGPAEAFNWILVLSTLAGLLAWMTLCIAYIRFYRGVQVQGIDRSTFPYRGRFQPYTAWFGTIGSLIIILFSGFSVFLKGNWSVSDFIANYIGLPIYIIPFVLWKVFKKSKFVRASEMDFKSGLWDPRDAPEEPEPTTWWGKFIDWLF</sequence>
<feature type="transmembrane region" description="Helical" evidence="8">
    <location>
        <begin position="160"/>
        <end position="181"/>
    </location>
</feature>
<dbReference type="GO" id="GO:0016020">
    <property type="term" value="C:membrane"/>
    <property type="evidence" value="ECO:0007669"/>
    <property type="project" value="UniProtKB-SubCell"/>
</dbReference>
<feature type="transmembrane region" description="Helical" evidence="8">
    <location>
        <begin position="79"/>
        <end position="96"/>
    </location>
</feature>
<organism evidence="10 11">
    <name type="scientific">Apiotrichum porosum</name>
    <dbReference type="NCBI Taxonomy" id="105984"/>
    <lineage>
        <taxon>Eukaryota</taxon>
        <taxon>Fungi</taxon>
        <taxon>Dikarya</taxon>
        <taxon>Basidiomycota</taxon>
        <taxon>Agaricomycotina</taxon>
        <taxon>Tremellomycetes</taxon>
        <taxon>Trichosporonales</taxon>
        <taxon>Trichosporonaceae</taxon>
        <taxon>Apiotrichum</taxon>
    </lineage>
</organism>
<evidence type="ECO:0000256" key="3">
    <source>
        <dbReference type="ARBA" id="ARBA00022692"/>
    </source>
</evidence>
<keyword evidence="4" id="KW-0029">Amino-acid transport</keyword>
<dbReference type="PROSITE" id="PS00218">
    <property type="entry name" value="AMINO_ACID_PERMEASE_1"/>
    <property type="match status" value="1"/>
</dbReference>
<name>A0A427XDG7_9TREE</name>
<dbReference type="InterPro" id="IPR050524">
    <property type="entry name" value="APC_YAT"/>
</dbReference>
<dbReference type="OrthoDB" id="10062876at2759"/>
<evidence type="ECO:0000313" key="10">
    <source>
        <dbReference type="EMBL" id="RSH76961.1"/>
    </source>
</evidence>
<gene>
    <name evidence="10" type="ORF">EHS24_003900</name>
</gene>
<evidence type="ECO:0000256" key="5">
    <source>
        <dbReference type="ARBA" id="ARBA00022989"/>
    </source>
</evidence>
<evidence type="ECO:0000256" key="4">
    <source>
        <dbReference type="ARBA" id="ARBA00022970"/>
    </source>
</evidence>
<feature type="transmembrane region" description="Helical" evidence="8">
    <location>
        <begin position="456"/>
        <end position="476"/>
    </location>
</feature>
<dbReference type="PANTHER" id="PTHR43341:SF21">
    <property type="entry name" value="GENERAL AMINO ACID PERMEASE-RELATED"/>
    <property type="match status" value="1"/>
</dbReference>
<dbReference type="Proteomes" id="UP000279236">
    <property type="component" value="Unassembled WGS sequence"/>
</dbReference>
<dbReference type="Pfam" id="PF00324">
    <property type="entry name" value="AA_permease"/>
    <property type="match status" value="1"/>
</dbReference>
<keyword evidence="6 8" id="KW-0472">Membrane</keyword>